<gene>
    <name evidence="1" type="ORF">SETIT_6G175800v2</name>
</gene>
<sequence length="42" mass="4956">MFRFFVASQEKFHGSADNQYWKSISKLNPHEVGTIKKGKERQ</sequence>
<protein>
    <submittedName>
        <fullName evidence="1">Uncharacterized protein</fullName>
    </submittedName>
</protein>
<evidence type="ECO:0000313" key="1">
    <source>
        <dbReference type="EMBL" id="RCV31421.1"/>
    </source>
</evidence>
<reference evidence="1" key="1">
    <citation type="journal article" date="2012" name="Nat. Biotechnol.">
        <title>Reference genome sequence of the model plant Setaria.</title>
        <authorList>
            <person name="Bennetzen J.L."/>
            <person name="Schmutz J."/>
            <person name="Wang H."/>
            <person name="Percifield R."/>
            <person name="Hawkins J."/>
            <person name="Pontaroli A.C."/>
            <person name="Estep M."/>
            <person name="Feng L."/>
            <person name="Vaughn J.N."/>
            <person name="Grimwood J."/>
            <person name="Jenkins J."/>
            <person name="Barry K."/>
            <person name="Lindquist E."/>
            <person name="Hellsten U."/>
            <person name="Deshpande S."/>
            <person name="Wang X."/>
            <person name="Wu X."/>
            <person name="Mitros T."/>
            <person name="Triplett J."/>
            <person name="Yang X."/>
            <person name="Ye C.Y."/>
            <person name="Mauro-Herrera M."/>
            <person name="Wang L."/>
            <person name="Li P."/>
            <person name="Sharma M."/>
            <person name="Sharma R."/>
            <person name="Ronald P.C."/>
            <person name="Panaud O."/>
            <person name="Kellogg E.A."/>
            <person name="Brutnell T.P."/>
            <person name="Doust A.N."/>
            <person name="Tuskan G.A."/>
            <person name="Rokhsar D."/>
            <person name="Devos K.M."/>
        </authorList>
    </citation>
    <scope>NUCLEOTIDE SEQUENCE [LARGE SCALE GENOMIC DNA]</scope>
    <source>
        <strain evidence="1">Yugu1</strain>
    </source>
</reference>
<reference evidence="1" key="2">
    <citation type="submission" date="2015-07" db="EMBL/GenBank/DDBJ databases">
        <authorList>
            <person name="Noorani M."/>
        </authorList>
    </citation>
    <scope>NUCLEOTIDE SEQUENCE</scope>
    <source>
        <strain evidence="1">Yugu1</strain>
    </source>
</reference>
<dbReference type="EMBL" id="CM003533">
    <property type="protein sequence ID" value="RCV31421.1"/>
    <property type="molecule type" value="Genomic_DNA"/>
</dbReference>
<name>A0A368RMN9_SETIT</name>
<organism evidence="1">
    <name type="scientific">Setaria italica</name>
    <name type="common">Foxtail millet</name>
    <name type="synonym">Panicum italicum</name>
    <dbReference type="NCBI Taxonomy" id="4555"/>
    <lineage>
        <taxon>Eukaryota</taxon>
        <taxon>Viridiplantae</taxon>
        <taxon>Streptophyta</taxon>
        <taxon>Embryophyta</taxon>
        <taxon>Tracheophyta</taxon>
        <taxon>Spermatophyta</taxon>
        <taxon>Magnoliopsida</taxon>
        <taxon>Liliopsida</taxon>
        <taxon>Poales</taxon>
        <taxon>Poaceae</taxon>
        <taxon>PACMAD clade</taxon>
        <taxon>Panicoideae</taxon>
        <taxon>Panicodae</taxon>
        <taxon>Paniceae</taxon>
        <taxon>Cenchrinae</taxon>
        <taxon>Setaria</taxon>
    </lineage>
</organism>
<dbReference type="EMBL" id="CM003533">
    <property type="protein sequence ID" value="RCV31422.1"/>
    <property type="molecule type" value="Genomic_DNA"/>
</dbReference>
<dbReference type="AlphaFoldDB" id="A0A368RMN9"/>
<dbReference type="STRING" id="4555.A0A368RMN9"/>
<proteinExistence type="predicted"/>
<accession>A0A368RMN9</accession>